<evidence type="ECO:0000313" key="4">
    <source>
        <dbReference type="EMBL" id="CAB3264474.1"/>
    </source>
</evidence>
<feature type="domain" description="Ubiquitin-like" evidence="3">
    <location>
        <begin position="85"/>
        <end position="165"/>
    </location>
</feature>
<dbReference type="InterPro" id="IPR015940">
    <property type="entry name" value="UBA"/>
</dbReference>
<sequence>MDSEFSEVLLTKLRTELRKANIQLWVDPYTDENGRQTGKLMELASEYSKRFNMPEGDIILHLEHLRSFALQKLEQNQQYKSQKLATIRLKYSPKTPTTTAPTFVQIKLDEPGSVLTSQLCDTMQLSKDQVKLIYNGRIVNASNTIASQGVRHNKTILCMILSTTGKEEAAAAEKQMKKVRDARRGAELLASTSRDSIGRYNRQITDQNGRTIDLPQEEKSALTIALSLHEMGRNVLKKKQYSNALLFLLEADAEFRQCSAQILNLVDNFAVLCLDISWCYLCLKNLETLQDAVDRLKTSEDFFKKSYGESLQRLLTIKGSSGHEVALFVRLYLLQGIVQYFNSNYRGAIDLLNKALSYANSIKVDDEQFTEMLGLGFSNVEARMALRACNGNVAAATQYVFKKREENEEIAKAEKEKSRKRDLARKLGKCANGNEINVDLYERMVLQFGFDKDLSSEALKQCNNDINSAIQMMNDSSELLAHAAEKEKKISKTLVSQVESVGFDPISAKAALVHFKSNLEQSIEYLSTHQGVVPYDWLANLHNHDEDAHSSKTDNLSAEDKKALTSMAKVVSKEENYLDISLDEELEYISQYLAMARSAME</sequence>
<feature type="coiled-coil region" evidence="1">
    <location>
        <begin position="396"/>
        <end position="423"/>
    </location>
</feature>
<feature type="domain" description="UBA" evidence="2">
    <location>
        <begin position="484"/>
        <end position="529"/>
    </location>
</feature>
<dbReference type="PANTHER" id="PTHR12948:SF3">
    <property type="entry name" value="NEDD8 ULTIMATE BUSTER 1"/>
    <property type="match status" value="1"/>
</dbReference>
<dbReference type="SUPFAM" id="SSF54236">
    <property type="entry name" value="Ubiquitin-like"/>
    <property type="match status" value="1"/>
</dbReference>
<dbReference type="Gene3D" id="3.10.20.90">
    <property type="entry name" value="Phosphatidylinositol 3-kinase Catalytic Subunit, Chain A, domain 1"/>
    <property type="match status" value="1"/>
</dbReference>
<dbReference type="InterPro" id="IPR041207">
    <property type="entry name" value="NUB1_ubiquitin-like_dom"/>
</dbReference>
<dbReference type="InterPro" id="IPR000626">
    <property type="entry name" value="Ubiquitin-like_dom"/>
</dbReference>
<dbReference type="PROSITE" id="PS50030">
    <property type="entry name" value="UBA"/>
    <property type="match status" value="3"/>
</dbReference>
<organism evidence="4">
    <name type="scientific">Phallusia mammillata</name>
    <dbReference type="NCBI Taxonomy" id="59560"/>
    <lineage>
        <taxon>Eukaryota</taxon>
        <taxon>Metazoa</taxon>
        <taxon>Chordata</taxon>
        <taxon>Tunicata</taxon>
        <taxon>Ascidiacea</taxon>
        <taxon>Phlebobranchia</taxon>
        <taxon>Ascidiidae</taxon>
        <taxon>Phallusia</taxon>
    </lineage>
</organism>
<dbReference type="AlphaFoldDB" id="A0A6F9DM23"/>
<feature type="domain" description="UBA" evidence="2">
    <location>
        <begin position="445"/>
        <end position="476"/>
    </location>
</feature>
<dbReference type="PROSITE" id="PS50053">
    <property type="entry name" value="UBIQUITIN_2"/>
    <property type="match status" value="1"/>
</dbReference>
<dbReference type="SMART" id="SM00165">
    <property type="entry name" value="UBA"/>
    <property type="match status" value="3"/>
</dbReference>
<gene>
    <name evidence="4" type="primary">Nub1</name>
</gene>
<dbReference type="PANTHER" id="PTHR12948">
    <property type="entry name" value="NEDD8 ULTIMATE BUSTER-1 BS4 PROTEIN"/>
    <property type="match status" value="1"/>
</dbReference>
<dbReference type="InterPro" id="IPR039749">
    <property type="entry name" value="NUB1"/>
</dbReference>
<dbReference type="Pfam" id="PF00627">
    <property type="entry name" value="UBA"/>
    <property type="match status" value="1"/>
</dbReference>
<name>A0A6F9DM23_9ASCI</name>
<keyword evidence="1" id="KW-0175">Coiled coil</keyword>
<dbReference type="Gene3D" id="1.10.8.10">
    <property type="entry name" value="DNA helicase RuvA subunit, C-terminal domain"/>
    <property type="match status" value="3"/>
</dbReference>
<feature type="domain" description="UBA" evidence="2">
    <location>
        <begin position="363"/>
        <end position="403"/>
    </location>
</feature>
<reference evidence="4" key="1">
    <citation type="submission" date="2020-04" db="EMBL/GenBank/DDBJ databases">
        <authorList>
            <person name="Neveu A P."/>
        </authorList>
    </citation>
    <scope>NUCLEOTIDE SEQUENCE</scope>
    <source>
        <tissue evidence="4">Whole embryo</tissue>
    </source>
</reference>
<evidence type="ECO:0000256" key="1">
    <source>
        <dbReference type="SAM" id="Coils"/>
    </source>
</evidence>
<dbReference type="SUPFAM" id="SSF46934">
    <property type="entry name" value="UBA-like"/>
    <property type="match status" value="2"/>
</dbReference>
<proteinExistence type="evidence at transcript level"/>
<dbReference type="EMBL" id="LR788612">
    <property type="protein sequence ID" value="CAB3264474.1"/>
    <property type="molecule type" value="mRNA"/>
</dbReference>
<dbReference type="InterPro" id="IPR029071">
    <property type="entry name" value="Ubiquitin-like_domsf"/>
</dbReference>
<dbReference type="InterPro" id="IPR009060">
    <property type="entry name" value="UBA-like_sf"/>
</dbReference>
<protein>
    <submittedName>
        <fullName evidence="4">NEDD8 ultimate buster 1-like</fullName>
    </submittedName>
</protein>
<evidence type="ECO:0000259" key="3">
    <source>
        <dbReference type="PROSITE" id="PS50053"/>
    </source>
</evidence>
<dbReference type="Pfam" id="PF18037">
    <property type="entry name" value="Ubiquitin_5"/>
    <property type="match status" value="1"/>
</dbReference>
<dbReference type="GO" id="GO:2000058">
    <property type="term" value="P:regulation of ubiquitin-dependent protein catabolic process"/>
    <property type="evidence" value="ECO:0007669"/>
    <property type="project" value="TreeGrafter"/>
</dbReference>
<dbReference type="InterPro" id="IPR058666">
    <property type="entry name" value="SASH1/NUB1_homeodomain"/>
</dbReference>
<dbReference type="CDD" id="cd14291">
    <property type="entry name" value="UBA1_NUB1_like"/>
    <property type="match status" value="1"/>
</dbReference>
<evidence type="ECO:0000259" key="2">
    <source>
        <dbReference type="PROSITE" id="PS50030"/>
    </source>
</evidence>
<accession>A0A6F9DM23</accession>
<dbReference type="Pfam" id="PF26285">
    <property type="entry name" value="SASH1_Homeodomain"/>
    <property type="match status" value="1"/>
</dbReference>